<accession>A0A5J9WSB8</accession>
<feature type="region of interest" description="Disordered" evidence="1">
    <location>
        <begin position="1"/>
        <end position="30"/>
    </location>
</feature>
<dbReference type="AlphaFoldDB" id="A0A5J9WSB8"/>
<feature type="region of interest" description="Disordered" evidence="1">
    <location>
        <begin position="93"/>
        <end position="114"/>
    </location>
</feature>
<dbReference type="EMBL" id="RWGY01000002">
    <property type="protein sequence ID" value="TVU50765.1"/>
    <property type="molecule type" value="Genomic_DNA"/>
</dbReference>
<organism evidence="2 3">
    <name type="scientific">Eragrostis curvula</name>
    <name type="common">weeping love grass</name>
    <dbReference type="NCBI Taxonomy" id="38414"/>
    <lineage>
        <taxon>Eukaryota</taxon>
        <taxon>Viridiplantae</taxon>
        <taxon>Streptophyta</taxon>
        <taxon>Embryophyta</taxon>
        <taxon>Tracheophyta</taxon>
        <taxon>Spermatophyta</taxon>
        <taxon>Magnoliopsida</taxon>
        <taxon>Liliopsida</taxon>
        <taxon>Poales</taxon>
        <taxon>Poaceae</taxon>
        <taxon>PACMAD clade</taxon>
        <taxon>Chloridoideae</taxon>
        <taxon>Eragrostideae</taxon>
        <taxon>Eragrostidinae</taxon>
        <taxon>Eragrostis</taxon>
    </lineage>
</organism>
<sequence length="152" mass="16828">MRRRRHCLRPKLDEGREDDVPVQADKSPSLSVTCHPFSGPSSRAPPYDVAVELSPHLPVTIAWSFGDEDVPSDEGYDMDGRCCPGSCSDEALHQGSSRSNFSMKDPAGDLGSGDLTHRRARRYILMVDKMDCTMENYLVCQTGPSFTPHAQQ</sequence>
<keyword evidence="3" id="KW-1185">Reference proteome</keyword>
<proteinExistence type="predicted"/>
<evidence type="ECO:0000313" key="3">
    <source>
        <dbReference type="Proteomes" id="UP000324897"/>
    </source>
</evidence>
<comment type="caution">
    <text evidence="2">The sequence shown here is derived from an EMBL/GenBank/DDBJ whole genome shotgun (WGS) entry which is preliminary data.</text>
</comment>
<gene>
    <name evidence="2" type="ORF">EJB05_02154</name>
</gene>
<name>A0A5J9WSB8_9POAL</name>
<dbReference type="Proteomes" id="UP000324897">
    <property type="component" value="Chromosome 6"/>
</dbReference>
<evidence type="ECO:0000313" key="2">
    <source>
        <dbReference type="EMBL" id="TVU50765.1"/>
    </source>
</evidence>
<dbReference type="Gramene" id="TVU50765">
    <property type="protein sequence ID" value="TVU50765"/>
    <property type="gene ID" value="EJB05_02154"/>
</dbReference>
<reference evidence="2 3" key="1">
    <citation type="journal article" date="2019" name="Sci. Rep.">
        <title>A high-quality genome of Eragrostis curvula grass provides insights into Poaceae evolution and supports new strategies to enhance forage quality.</title>
        <authorList>
            <person name="Carballo J."/>
            <person name="Santos B.A.C.M."/>
            <person name="Zappacosta D."/>
            <person name="Garbus I."/>
            <person name="Selva J.P."/>
            <person name="Gallo C.A."/>
            <person name="Diaz A."/>
            <person name="Albertini E."/>
            <person name="Caccamo M."/>
            <person name="Echenique V."/>
        </authorList>
    </citation>
    <scope>NUCLEOTIDE SEQUENCE [LARGE SCALE GENOMIC DNA]</scope>
    <source>
        <strain evidence="3">cv. Victoria</strain>
        <tissue evidence="2">Leaf</tissue>
    </source>
</reference>
<evidence type="ECO:0000256" key="1">
    <source>
        <dbReference type="SAM" id="MobiDB-lite"/>
    </source>
</evidence>
<feature type="non-terminal residue" evidence="2">
    <location>
        <position position="1"/>
    </location>
</feature>
<protein>
    <submittedName>
        <fullName evidence="2">Uncharacterized protein</fullName>
    </submittedName>
</protein>